<proteinExistence type="predicted"/>
<dbReference type="InterPro" id="IPR017452">
    <property type="entry name" value="GPCR_Rhodpsn_7TM"/>
</dbReference>
<evidence type="ECO:0000256" key="7">
    <source>
        <dbReference type="SAM" id="Phobius"/>
    </source>
</evidence>
<dbReference type="Gene3D" id="1.20.1070.10">
    <property type="entry name" value="Rhodopsin 7-helix transmembrane proteins"/>
    <property type="match status" value="1"/>
</dbReference>
<comment type="subcellular location">
    <subcellularLocation>
        <location evidence="1">Cell membrane</location>
        <topology evidence="1">Multi-pass membrane protein</topology>
    </subcellularLocation>
</comment>
<evidence type="ECO:0000256" key="6">
    <source>
        <dbReference type="ARBA" id="ARBA00023170"/>
    </source>
</evidence>
<feature type="transmembrane region" description="Helical" evidence="7">
    <location>
        <begin position="80"/>
        <end position="105"/>
    </location>
</feature>
<evidence type="ECO:0000313" key="10">
    <source>
        <dbReference type="Proteomes" id="UP001529510"/>
    </source>
</evidence>
<keyword evidence="4 7" id="KW-1133">Transmembrane helix</keyword>
<name>A0ABD0QBB1_CIRMR</name>
<feature type="transmembrane region" description="Helical" evidence="7">
    <location>
        <begin position="125"/>
        <end position="144"/>
    </location>
</feature>
<evidence type="ECO:0000256" key="4">
    <source>
        <dbReference type="ARBA" id="ARBA00022989"/>
    </source>
</evidence>
<evidence type="ECO:0000256" key="3">
    <source>
        <dbReference type="ARBA" id="ARBA00022692"/>
    </source>
</evidence>
<dbReference type="Pfam" id="PF00001">
    <property type="entry name" value="7tm_1"/>
    <property type="match status" value="1"/>
</dbReference>
<protein>
    <recommendedName>
        <fullName evidence="8">G-protein coupled receptors family 1 profile domain-containing protein</fullName>
    </recommendedName>
</protein>
<reference evidence="9 10" key="1">
    <citation type="submission" date="2024-05" db="EMBL/GenBank/DDBJ databases">
        <title>Genome sequencing and assembly of Indian major carp, Cirrhinus mrigala (Hamilton, 1822).</title>
        <authorList>
            <person name="Mohindra V."/>
            <person name="Chowdhury L.M."/>
            <person name="Lal K."/>
            <person name="Jena J.K."/>
        </authorList>
    </citation>
    <scope>NUCLEOTIDE SEQUENCE [LARGE SCALE GENOMIC DNA]</scope>
    <source>
        <strain evidence="9">CM1030</strain>
        <tissue evidence="9">Blood</tissue>
    </source>
</reference>
<feature type="transmembrane region" description="Helical" evidence="7">
    <location>
        <begin position="35"/>
        <end position="59"/>
    </location>
</feature>
<dbReference type="PRINTS" id="PR00237">
    <property type="entry name" value="GPCRRHODOPSN"/>
</dbReference>
<evidence type="ECO:0000256" key="5">
    <source>
        <dbReference type="ARBA" id="ARBA00023136"/>
    </source>
</evidence>
<evidence type="ECO:0000256" key="1">
    <source>
        <dbReference type="ARBA" id="ARBA00004651"/>
    </source>
</evidence>
<organism evidence="9 10">
    <name type="scientific">Cirrhinus mrigala</name>
    <name type="common">Mrigala</name>
    <dbReference type="NCBI Taxonomy" id="683832"/>
    <lineage>
        <taxon>Eukaryota</taxon>
        <taxon>Metazoa</taxon>
        <taxon>Chordata</taxon>
        <taxon>Craniata</taxon>
        <taxon>Vertebrata</taxon>
        <taxon>Euteleostomi</taxon>
        <taxon>Actinopterygii</taxon>
        <taxon>Neopterygii</taxon>
        <taxon>Teleostei</taxon>
        <taxon>Ostariophysi</taxon>
        <taxon>Cypriniformes</taxon>
        <taxon>Cyprinidae</taxon>
        <taxon>Labeoninae</taxon>
        <taxon>Labeonini</taxon>
        <taxon>Cirrhinus</taxon>
    </lineage>
</organism>
<evidence type="ECO:0000259" key="8">
    <source>
        <dbReference type="PROSITE" id="PS50262"/>
    </source>
</evidence>
<dbReference type="PROSITE" id="PS50262">
    <property type="entry name" value="G_PROTEIN_RECEP_F1_2"/>
    <property type="match status" value="1"/>
</dbReference>
<keyword evidence="2" id="KW-1003">Cell membrane</keyword>
<feature type="domain" description="G-protein coupled receptors family 1 profile" evidence="8">
    <location>
        <begin position="1"/>
        <end position="141"/>
    </location>
</feature>
<evidence type="ECO:0000256" key="2">
    <source>
        <dbReference type="ARBA" id="ARBA00022475"/>
    </source>
</evidence>
<dbReference type="PANTHER" id="PTHR24241">
    <property type="entry name" value="NEUROPEPTIDE RECEPTOR-RELATED G-PROTEIN COUPLED RECEPTOR"/>
    <property type="match status" value="1"/>
</dbReference>
<evidence type="ECO:0000313" key="9">
    <source>
        <dbReference type="EMBL" id="KAL0183449.1"/>
    </source>
</evidence>
<keyword evidence="3 7" id="KW-0812">Transmembrane</keyword>
<dbReference type="SUPFAM" id="SSF81321">
    <property type="entry name" value="Family A G protein-coupled receptor-like"/>
    <property type="match status" value="1"/>
</dbReference>
<sequence>MTVIHLNDTYLVHDNQMYPLCVCFEDWAIADMQRAYTLLIFIQVYLVPLGLISIMYSCIAAKLSSKLRENEVRTRKRMKVIKMLVMVVIFFVVSWLPLWTLMLLTEFQDLDRQQTDFLSSYLLPVAHWLAFLSSGINPFIYGFFNENFRRGFQKAVACCSCRSFVTEMGHARFAFLPPNRVSNMNQDVTSRRKEHCLTVMPKEMGHGVQGILLEDIPQGSRRVPEAWVE</sequence>
<accession>A0ABD0QBB1</accession>
<dbReference type="Proteomes" id="UP001529510">
    <property type="component" value="Unassembled WGS sequence"/>
</dbReference>
<gene>
    <name evidence="9" type="ORF">M9458_022824</name>
</gene>
<dbReference type="InterPro" id="IPR000276">
    <property type="entry name" value="GPCR_Rhodpsn"/>
</dbReference>
<keyword evidence="5 7" id="KW-0472">Membrane</keyword>
<keyword evidence="6" id="KW-0675">Receptor</keyword>
<dbReference type="AlphaFoldDB" id="A0ABD0QBB1"/>
<dbReference type="GO" id="GO:0005886">
    <property type="term" value="C:plasma membrane"/>
    <property type="evidence" value="ECO:0007669"/>
    <property type="project" value="UniProtKB-SubCell"/>
</dbReference>
<comment type="caution">
    <text evidence="9">The sequence shown here is derived from an EMBL/GenBank/DDBJ whole genome shotgun (WGS) entry which is preliminary data.</text>
</comment>
<dbReference type="PANTHER" id="PTHR24241:SF82">
    <property type="entry name" value="NEUROPEPTIDE FF RECEPTOR 1-RELATED"/>
    <property type="match status" value="1"/>
</dbReference>
<keyword evidence="10" id="KW-1185">Reference proteome</keyword>
<dbReference type="EMBL" id="JAMKFB020000010">
    <property type="protein sequence ID" value="KAL0183449.1"/>
    <property type="molecule type" value="Genomic_DNA"/>
</dbReference>